<keyword evidence="3" id="KW-1185">Reference proteome</keyword>
<reference evidence="2 3" key="1">
    <citation type="submission" date="2014-12" db="EMBL/GenBank/DDBJ databases">
        <title>Genomes of Geoalkalibacter ferrihydriticus and Geoalkalibacter subterraneus, two haloalkaliphilic metal-reducing members of the Geobacteraceae.</title>
        <authorList>
            <person name="Badalamenti J.P."/>
            <person name="Torres C.I."/>
            <person name="Krajmalnik-Brown R."/>
            <person name="Bond D.R."/>
        </authorList>
    </citation>
    <scope>NUCLEOTIDE SEQUENCE [LARGE SCALE GENOMIC DNA]</scope>
    <source>
        <strain evidence="2 3">DSM 17813</strain>
    </source>
</reference>
<dbReference type="Gene3D" id="3.40.190.10">
    <property type="entry name" value="Periplasmic binding protein-like II"/>
    <property type="match status" value="4"/>
</dbReference>
<organism evidence="2 3">
    <name type="scientific">Geoalkalibacter ferrihydriticus DSM 17813</name>
    <dbReference type="NCBI Taxonomy" id="1121915"/>
    <lineage>
        <taxon>Bacteria</taxon>
        <taxon>Pseudomonadati</taxon>
        <taxon>Thermodesulfobacteriota</taxon>
        <taxon>Desulfuromonadia</taxon>
        <taxon>Desulfuromonadales</taxon>
        <taxon>Geoalkalibacteraceae</taxon>
        <taxon>Geoalkalibacter</taxon>
    </lineage>
</organism>
<dbReference type="Pfam" id="PF00497">
    <property type="entry name" value="SBP_bac_3"/>
    <property type="match status" value="2"/>
</dbReference>
<evidence type="ECO:0000313" key="3">
    <source>
        <dbReference type="Proteomes" id="UP000035068"/>
    </source>
</evidence>
<evidence type="ECO:0000313" key="2">
    <source>
        <dbReference type="EMBL" id="KIH76881.1"/>
    </source>
</evidence>
<dbReference type="RefSeq" id="WP_040097934.1">
    <property type="nucleotide sequence ID" value="NZ_JWJD01000002.1"/>
</dbReference>
<dbReference type="Proteomes" id="UP000035068">
    <property type="component" value="Unassembled WGS sequence"/>
</dbReference>
<feature type="domain" description="Solute-binding protein family 3/N-terminal" evidence="1">
    <location>
        <begin position="275"/>
        <end position="491"/>
    </location>
</feature>
<evidence type="ECO:0000259" key="1">
    <source>
        <dbReference type="Pfam" id="PF00497"/>
    </source>
</evidence>
<dbReference type="PANTHER" id="PTHR38834">
    <property type="entry name" value="PERIPLASMIC SUBSTRATE BINDING PROTEIN FAMILY 3"/>
    <property type="match status" value="1"/>
</dbReference>
<feature type="domain" description="Solute-binding protein family 3/N-terminal" evidence="1">
    <location>
        <begin position="45"/>
        <end position="259"/>
    </location>
</feature>
<gene>
    <name evidence="2" type="ORF">GFER_07225</name>
</gene>
<dbReference type="PANTHER" id="PTHR38834:SF3">
    <property type="entry name" value="SOLUTE-BINDING PROTEIN FAMILY 3_N-TERMINAL DOMAIN-CONTAINING PROTEIN"/>
    <property type="match status" value="1"/>
</dbReference>
<dbReference type="EMBL" id="JWJD01000002">
    <property type="protein sequence ID" value="KIH76881.1"/>
    <property type="molecule type" value="Genomic_DNA"/>
</dbReference>
<name>A0A0C2HIK9_9BACT</name>
<protein>
    <recommendedName>
        <fullName evidence="1">Solute-binding protein family 3/N-terminal domain-containing protein</fullName>
    </recommendedName>
</protein>
<dbReference type="AlphaFoldDB" id="A0A0C2HIK9"/>
<dbReference type="SUPFAM" id="SSF53850">
    <property type="entry name" value="Periplasmic binding protein-like II"/>
    <property type="match status" value="2"/>
</dbReference>
<proteinExistence type="predicted"/>
<comment type="caution">
    <text evidence="2">The sequence shown here is derived from an EMBL/GenBank/DDBJ whole genome shotgun (WGS) entry which is preliminary data.</text>
</comment>
<dbReference type="InterPro" id="IPR001638">
    <property type="entry name" value="Solute-binding_3/MltF_N"/>
</dbReference>
<sequence length="615" mass="68670">MNCQLPATNTLKPLISLLVLLFTVVLSGCGGSSGSGSDPIVIAGIDMNPHVYEENGIIVGIDAEVATMVAANAGVDHWLEIDDVSFTELYNKTKAGPNRAIIGINYAESRKDDFKWVGPINRSGFHVYTKKGAVSGAGQAVAKEIPRIAAVPGWLETTTLEDQGFTNLEYFNSYEEAFTAFENDHVEAIATDLMQLAYRVRGKYSITADFDTVYSYKSAFYYMAFSKDVDDRLISSMQSALDELIISGTVYATLKKYFSTAPKFMSPDILQVFSEYAPPFNYYTGFIGNYQVAGSSVEIVKEIQKRLGGYTSSIYMTSWFDGYATVQELPNSALFTTARTPEREDLFQWVGPIAPMNPNFYTLKSANITADTLEQARWLTVTTPTQWYTHDFLKANDFSDILTTYYPADSFAQLLEREADAIYIDPDAIDWLCRERGTSCDDLYRLPIETPQRQGYIAFSLNTPKSTVDKWQQALDAMKAEGVFDVIQLGWDGSLERFSHDPALAAALDGGMQENVLKEFKRFYDAFPGLYSVQWIDTTGINRFGYPEANSLPSGYVYNPADIRDSKFLAALANRQQPSAFEIPLIEGGEGAFLFYPVYRYGQYLGVVYTIKLKN</sequence>
<accession>A0A0C2HIK9</accession>